<evidence type="ECO:0000259" key="2">
    <source>
        <dbReference type="PROSITE" id="PS50055"/>
    </source>
</evidence>
<feature type="domain" description="Tyrosine specific protein phosphatases" evidence="3">
    <location>
        <begin position="343"/>
        <end position="427"/>
    </location>
</feature>
<dbReference type="InterPro" id="IPR050348">
    <property type="entry name" value="Protein-Tyr_Phosphatase"/>
</dbReference>
<dbReference type="GO" id="GO:0048666">
    <property type="term" value="P:neuron development"/>
    <property type="evidence" value="ECO:0007669"/>
    <property type="project" value="UniProtKB-ARBA"/>
</dbReference>
<dbReference type="InterPro" id="IPR003595">
    <property type="entry name" value="Tyr_Pase_cat"/>
</dbReference>
<dbReference type="Pfam" id="PF00650">
    <property type="entry name" value="CRAL_TRIO"/>
    <property type="match status" value="1"/>
</dbReference>
<dbReference type="Pfam" id="PF00102">
    <property type="entry name" value="Y_phosphatase"/>
    <property type="match status" value="1"/>
</dbReference>
<gene>
    <name evidence="5" type="ORF">NQ315_016812</name>
</gene>
<feature type="domain" description="CRAL-TRIO" evidence="4">
    <location>
        <begin position="1"/>
        <end position="67"/>
    </location>
</feature>
<accession>A0AAV8VXG1</accession>
<dbReference type="CDD" id="cd14543">
    <property type="entry name" value="PTPc-N9"/>
    <property type="match status" value="1"/>
</dbReference>
<dbReference type="GO" id="GO:0009653">
    <property type="term" value="P:anatomical structure morphogenesis"/>
    <property type="evidence" value="ECO:0007669"/>
    <property type="project" value="UniProtKB-ARBA"/>
</dbReference>
<dbReference type="SUPFAM" id="SSF52799">
    <property type="entry name" value="(Phosphotyrosine protein) phosphatases II"/>
    <property type="match status" value="1"/>
</dbReference>
<evidence type="ECO:0000313" key="6">
    <source>
        <dbReference type="Proteomes" id="UP001159042"/>
    </source>
</evidence>
<dbReference type="Gene3D" id="3.40.525.10">
    <property type="entry name" value="CRAL-TRIO lipid binding domain"/>
    <property type="match status" value="1"/>
</dbReference>
<protein>
    <recommendedName>
        <fullName evidence="7">Protein tyrosine phosphatase</fullName>
    </recommendedName>
</protein>
<evidence type="ECO:0000256" key="1">
    <source>
        <dbReference type="SAM" id="MobiDB-lite"/>
    </source>
</evidence>
<organism evidence="5 6">
    <name type="scientific">Exocentrus adspersus</name>
    <dbReference type="NCBI Taxonomy" id="1586481"/>
    <lineage>
        <taxon>Eukaryota</taxon>
        <taxon>Metazoa</taxon>
        <taxon>Ecdysozoa</taxon>
        <taxon>Arthropoda</taxon>
        <taxon>Hexapoda</taxon>
        <taxon>Insecta</taxon>
        <taxon>Pterygota</taxon>
        <taxon>Neoptera</taxon>
        <taxon>Endopterygota</taxon>
        <taxon>Coleoptera</taxon>
        <taxon>Polyphaga</taxon>
        <taxon>Cucujiformia</taxon>
        <taxon>Chrysomeloidea</taxon>
        <taxon>Cerambycidae</taxon>
        <taxon>Lamiinae</taxon>
        <taxon>Acanthocinini</taxon>
        <taxon>Exocentrus</taxon>
    </lineage>
</organism>
<dbReference type="CDD" id="cd00170">
    <property type="entry name" value="SEC14"/>
    <property type="match status" value="1"/>
</dbReference>
<comment type="caution">
    <text evidence="5">The sequence shown here is derived from an EMBL/GenBank/DDBJ whole genome shotgun (WGS) entry which is preliminary data.</text>
</comment>
<name>A0AAV8VXG1_9CUCU</name>
<evidence type="ECO:0008006" key="7">
    <source>
        <dbReference type="Google" id="ProtNLM"/>
    </source>
</evidence>
<dbReference type="EMBL" id="JANEYG010000021">
    <property type="protein sequence ID" value="KAJ8918910.1"/>
    <property type="molecule type" value="Genomic_DNA"/>
</dbReference>
<evidence type="ECO:0000259" key="3">
    <source>
        <dbReference type="PROSITE" id="PS50056"/>
    </source>
</evidence>
<dbReference type="InterPro" id="IPR036865">
    <property type="entry name" value="CRAL-TRIO_dom_sf"/>
</dbReference>
<evidence type="ECO:0000313" key="5">
    <source>
        <dbReference type="EMBL" id="KAJ8918910.1"/>
    </source>
</evidence>
<proteinExistence type="predicted"/>
<dbReference type="InterPro" id="IPR000387">
    <property type="entry name" value="Tyr_Pase_dom"/>
</dbReference>
<dbReference type="GO" id="GO:0004725">
    <property type="term" value="F:protein tyrosine phosphatase activity"/>
    <property type="evidence" value="ECO:0007669"/>
    <property type="project" value="InterPro"/>
</dbReference>
<dbReference type="InterPro" id="IPR016130">
    <property type="entry name" value="Tyr_Pase_AS"/>
</dbReference>
<sequence length="460" mass="51551">GGYPAKLKKVLIVTAPLWFKAPFKILRLFVREKLRERVYTVSVAQLSSHIPRESLPTQLGGSLILDHNGWLSHCLLSMTTTEPESPLPHSDGKTPSPQKRIGTPNDIDIVSNNNPVDSWAEEGNLNPPSSASSGFSDDDSLHGDGAALTMVQLVDYVRDRGRSGLMQEYAEIRLRSPDGTFNVAKSKSNLPKNRYTDVLCYDHSRVILSVVDDDKDSDYIHANFVDGYKQKNAFINTQGPLPKTTPDFWRMIWEQHTLVIVMTTRAMERGRPKCHQYWEPEVDGEATYGHFKVKTVAVETEPDYTVTTINLTNTKTDESREVSHWQFTSWPDYGVPHSAKAMLEFLERVRRKQASMVTALGDTWAGHPRGPPIVVHCSAGIGRTGTFCTLDICISRLEDVGTADIRGTVERIRSQRAYSIQMPDQYIFCHLALIEYALMKGHLPSADLTGFDQGVEDDSD</sequence>
<dbReference type="PANTHER" id="PTHR19134:SF534">
    <property type="entry name" value="LD27988P"/>
    <property type="match status" value="1"/>
</dbReference>
<dbReference type="InterPro" id="IPR029021">
    <property type="entry name" value="Prot-tyrosine_phosphatase-like"/>
</dbReference>
<dbReference type="Gene3D" id="3.90.190.10">
    <property type="entry name" value="Protein tyrosine phosphatase superfamily"/>
    <property type="match status" value="1"/>
</dbReference>
<feature type="domain" description="Tyrosine-protein phosphatase" evidence="2">
    <location>
        <begin position="165"/>
        <end position="436"/>
    </location>
</feature>
<dbReference type="SMART" id="SM00404">
    <property type="entry name" value="PTPc_motif"/>
    <property type="match status" value="1"/>
</dbReference>
<dbReference type="InterPro" id="IPR000242">
    <property type="entry name" value="PTP_cat"/>
</dbReference>
<dbReference type="PROSITE" id="PS50056">
    <property type="entry name" value="TYR_PHOSPHATASE_2"/>
    <property type="match status" value="1"/>
</dbReference>
<dbReference type="PRINTS" id="PR00700">
    <property type="entry name" value="PRTYPHPHTASE"/>
</dbReference>
<dbReference type="SUPFAM" id="SSF52087">
    <property type="entry name" value="CRAL/TRIO domain"/>
    <property type="match status" value="1"/>
</dbReference>
<reference evidence="5 6" key="1">
    <citation type="journal article" date="2023" name="Insect Mol. Biol.">
        <title>Genome sequencing provides insights into the evolution of gene families encoding plant cell wall-degrading enzymes in longhorned beetles.</title>
        <authorList>
            <person name="Shin N.R."/>
            <person name="Okamura Y."/>
            <person name="Kirsch R."/>
            <person name="Pauchet Y."/>
        </authorList>
    </citation>
    <scope>NUCLEOTIDE SEQUENCE [LARGE SCALE GENOMIC DNA]</scope>
    <source>
        <strain evidence="5">EAD_L_NR</strain>
    </source>
</reference>
<feature type="non-terminal residue" evidence="5">
    <location>
        <position position="1"/>
    </location>
</feature>
<dbReference type="PROSITE" id="PS00383">
    <property type="entry name" value="TYR_PHOSPHATASE_1"/>
    <property type="match status" value="1"/>
</dbReference>
<dbReference type="PANTHER" id="PTHR19134">
    <property type="entry name" value="RECEPTOR-TYPE TYROSINE-PROTEIN PHOSPHATASE"/>
    <property type="match status" value="1"/>
</dbReference>
<keyword evidence="6" id="KW-1185">Reference proteome</keyword>
<evidence type="ECO:0000259" key="4">
    <source>
        <dbReference type="PROSITE" id="PS50191"/>
    </source>
</evidence>
<dbReference type="SMART" id="SM00194">
    <property type="entry name" value="PTPc"/>
    <property type="match status" value="1"/>
</dbReference>
<dbReference type="FunFam" id="3.90.190.10:FF:000026">
    <property type="entry name" value="tyrosine-protein phosphatase non-receptor type 9"/>
    <property type="match status" value="1"/>
</dbReference>
<feature type="region of interest" description="Disordered" evidence="1">
    <location>
        <begin position="81"/>
        <end position="138"/>
    </location>
</feature>
<dbReference type="PROSITE" id="PS50055">
    <property type="entry name" value="TYR_PHOSPHATASE_PTP"/>
    <property type="match status" value="1"/>
</dbReference>
<dbReference type="Proteomes" id="UP001159042">
    <property type="component" value="Unassembled WGS sequence"/>
</dbReference>
<dbReference type="InterPro" id="IPR001251">
    <property type="entry name" value="CRAL-TRIO_dom"/>
</dbReference>
<dbReference type="AlphaFoldDB" id="A0AAV8VXG1"/>
<dbReference type="PROSITE" id="PS50191">
    <property type="entry name" value="CRAL_TRIO"/>
    <property type="match status" value="1"/>
</dbReference>